<feature type="region of interest" description="Disordered" evidence="1">
    <location>
        <begin position="37"/>
        <end position="98"/>
    </location>
</feature>
<dbReference type="PANTHER" id="PTHR38371:SF1">
    <property type="entry name" value="RHO GTPASE-ACTIVATING PROTEIN"/>
    <property type="match status" value="1"/>
</dbReference>
<feature type="compositionally biased region" description="Polar residues" evidence="1">
    <location>
        <begin position="382"/>
        <end position="396"/>
    </location>
</feature>
<name>A0ABD3CS22_9LAMI</name>
<dbReference type="Proteomes" id="UP001632038">
    <property type="component" value="Unassembled WGS sequence"/>
</dbReference>
<sequence length="465" mass="51966">MPQYIKKPQTTIFLVMANFDFEPPSFSLGFDFETQRTSVPDPLLQPAEGPSPAASLRTVEQDDDDDFESPARVSDPPRSFKRLRRGPTARPAPEARKVELVLNEEIEDFSSDEDWPRGILPPTSVGSSSKPSLHRQGVVTTESGTQSKSRKGKQVSSASASVNVDKNGSNVMFPKLTLSPLRRYQLIDSDSDDPSMDKKVPHVILSPDDKQSNCRSNLEMRKASDGKYQSEDLWKDFPSEKKSHCILTPAFDEVIEEYFTNVKNKSKLLVECKDTFNETEWDNKSTLHPPAHSYFFHKDPRIQKLVHDRLPYYFPLGAESNQEHTQQNVSAIDYMGQFGHEDAKKTGQRRNIAKSSTGSKKVSKKSKVASTPQASGDWVTPRSPTSYARPQNNAGSGSKRVQAASTSSSGHWFTGPDGKRVYVNKQGQELTGQIAYRHYKKESGKGFKNSEKKTAANKKSVAKKK</sequence>
<dbReference type="AlphaFoldDB" id="A0ABD3CS22"/>
<gene>
    <name evidence="2" type="ORF">CASFOL_025749</name>
</gene>
<feature type="region of interest" description="Disordered" evidence="1">
    <location>
        <begin position="111"/>
        <end position="166"/>
    </location>
</feature>
<feature type="region of interest" description="Disordered" evidence="1">
    <location>
        <begin position="441"/>
        <end position="465"/>
    </location>
</feature>
<dbReference type="EMBL" id="JAVIJP010000032">
    <property type="protein sequence ID" value="KAL3632765.1"/>
    <property type="molecule type" value="Genomic_DNA"/>
</dbReference>
<feature type="compositionally biased region" description="Polar residues" evidence="1">
    <location>
        <begin position="154"/>
        <end position="166"/>
    </location>
</feature>
<reference evidence="3" key="1">
    <citation type="journal article" date="2024" name="IScience">
        <title>Strigolactones Initiate the Formation of Haustorium-like Structures in Castilleja.</title>
        <authorList>
            <person name="Buerger M."/>
            <person name="Peterson D."/>
            <person name="Chory J."/>
        </authorList>
    </citation>
    <scope>NUCLEOTIDE SEQUENCE [LARGE SCALE GENOMIC DNA]</scope>
</reference>
<evidence type="ECO:0000313" key="3">
    <source>
        <dbReference type="Proteomes" id="UP001632038"/>
    </source>
</evidence>
<feature type="compositionally biased region" description="Polar residues" evidence="1">
    <location>
        <begin position="138"/>
        <end position="147"/>
    </location>
</feature>
<keyword evidence="3" id="KW-1185">Reference proteome</keyword>
<dbReference type="PANTHER" id="PTHR38371">
    <property type="entry name" value="RHO GTPASE-ACTIVATING PROTEIN"/>
    <property type="match status" value="1"/>
</dbReference>
<proteinExistence type="predicted"/>
<evidence type="ECO:0000256" key="1">
    <source>
        <dbReference type="SAM" id="MobiDB-lite"/>
    </source>
</evidence>
<organism evidence="2 3">
    <name type="scientific">Castilleja foliolosa</name>
    <dbReference type="NCBI Taxonomy" id="1961234"/>
    <lineage>
        <taxon>Eukaryota</taxon>
        <taxon>Viridiplantae</taxon>
        <taxon>Streptophyta</taxon>
        <taxon>Embryophyta</taxon>
        <taxon>Tracheophyta</taxon>
        <taxon>Spermatophyta</taxon>
        <taxon>Magnoliopsida</taxon>
        <taxon>eudicotyledons</taxon>
        <taxon>Gunneridae</taxon>
        <taxon>Pentapetalae</taxon>
        <taxon>asterids</taxon>
        <taxon>lamiids</taxon>
        <taxon>Lamiales</taxon>
        <taxon>Orobanchaceae</taxon>
        <taxon>Pedicularideae</taxon>
        <taxon>Castillejinae</taxon>
        <taxon>Castilleja</taxon>
    </lineage>
</organism>
<protein>
    <submittedName>
        <fullName evidence="2">Uncharacterized protein</fullName>
    </submittedName>
</protein>
<accession>A0ABD3CS22</accession>
<evidence type="ECO:0000313" key="2">
    <source>
        <dbReference type="EMBL" id="KAL3632765.1"/>
    </source>
</evidence>
<feature type="compositionally biased region" description="Basic and acidic residues" evidence="1">
    <location>
        <begin position="441"/>
        <end position="454"/>
    </location>
</feature>
<feature type="region of interest" description="Disordered" evidence="1">
    <location>
        <begin position="341"/>
        <end position="420"/>
    </location>
</feature>
<comment type="caution">
    <text evidence="2">The sequence shown here is derived from an EMBL/GenBank/DDBJ whole genome shotgun (WGS) entry which is preliminary data.</text>
</comment>